<comment type="caution">
    <text evidence="2">The sequence shown here is derived from an EMBL/GenBank/DDBJ whole genome shotgun (WGS) entry which is preliminary data.</text>
</comment>
<dbReference type="AlphaFoldDB" id="A0A8X7MWY1"/>
<dbReference type="SMART" id="SM00220">
    <property type="entry name" value="S_TKc"/>
    <property type="match status" value="1"/>
</dbReference>
<sequence length="447" mass="50656">MVIHLRVPRKGVSDGAPVPFETTLFDTVEQTWGEGTRDANAYWLRRTFHHNEQPARVDELEEELVRKIAELLPPALESHIRPGAQLFAKLETDSDEGKMHVSLVNDLFVDKLAAHLPVLSPEECKGVPRINLTAIDSYVTCWDDHVWLVNIILPPSTTPIRAVLKMARIPANGELTELDVERLQTTSREPHVLFSLPPHPNVMPAPLALMTLKSQDTKSETSSPCEKLVGMVLPYFSGDPLHRLGERSDENLKRRLRYCYEFASAVEHVNHQGIFHGDIGLDKVVLSAPPPNDRAVLIGFNLGSVRIITWGDVILERSAPEITGHWDVSMHDGKLVYNHCKEPKRRSLSIRTEWANMPKALERFEVFNVGHTLSEMVQCPVYFPWLEAFLLEHIHSTGPDAHRPGDHKDWESRIPKVFAELVQRCCSYDPRERPLLGEIVAELKSWA</sequence>
<keyword evidence="3" id="KW-1185">Reference proteome</keyword>
<reference evidence="2" key="2">
    <citation type="journal article" date="2019" name="IMA Fungus">
        <title>Genome sequencing and comparison of five Tilletia species to identify candidate genes for the detection of regulated species infecting wheat.</title>
        <authorList>
            <person name="Nguyen H.D.T."/>
            <person name="Sultana T."/>
            <person name="Kesanakurti P."/>
            <person name="Hambleton S."/>
        </authorList>
    </citation>
    <scope>NUCLEOTIDE SEQUENCE</scope>
    <source>
        <strain evidence="2">DAOMC 236426</strain>
    </source>
</reference>
<evidence type="ECO:0000313" key="3">
    <source>
        <dbReference type="Proteomes" id="UP000077684"/>
    </source>
</evidence>
<dbReference type="Proteomes" id="UP000077684">
    <property type="component" value="Unassembled WGS sequence"/>
</dbReference>
<dbReference type="InterPro" id="IPR011009">
    <property type="entry name" value="Kinase-like_dom_sf"/>
</dbReference>
<dbReference type="GO" id="GO:0005524">
    <property type="term" value="F:ATP binding"/>
    <property type="evidence" value="ECO:0007669"/>
    <property type="project" value="InterPro"/>
</dbReference>
<dbReference type="PANTHER" id="PTHR44329">
    <property type="entry name" value="SERINE/THREONINE-PROTEIN KINASE TNNI3K-RELATED"/>
    <property type="match status" value="1"/>
</dbReference>
<protein>
    <recommendedName>
        <fullName evidence="1">Protein kinase domain-containing protein</fullName>
    </recommendedName>
</protein>
<evidence type="ECO:0000259" key="1">
    <source>
        <dbReference type="PROSITE" id="PS50011"/>
    </source>
</evidence>
<reference evidence="2" key="1">
    <citation type="submission" date="2016-04" db="EMBL/GenBank/DDBJ databases">
        <authorList>
            <person name="Nguyen H.D."/>
            <person name="Samba Siva P."/>
            <person name="Cullis J."/>
            <person name="Levesque C.A."/>
            <person name="Hambleton S."/>
        </authorList>
    </citation>
    <scope>NUCLEOTIDE SEQUENCE</scope>
    <source>
        <strain evidence="2">DAOMC 236426</strain>
    </source>
</reference>
<dbReference type="PROSITE" id="PS50011">
    <property type="entry name" value="PROTEIN_KINASE_DOM"/>
    <property type="match status" value="1"/>
</dbReference>
<dbReference type="InterPro" id="IPR000719">
    <property type="entry name" value="Prot_kinase_dom"/>
</dbReference>
<dbReference type="GO" id="GO:0004674">
    <property type="term" value="F:protein serine/threonine kinase activity"/>
    <property type="evidence" value="ECO:0007669"/>
    <property type="project" value="TreeGrafter"/>
</dbReference>
<feature type="domain" description="Protein kinase" evidence="1">
    <location>
        <begin position="124"/>
        <end position="447"/>
    </location>
</feature>
<evidence type="ECO:0000313" key="2">
    <source>
        <dbReference type="EMBL" id="KAE8251042.1"/>
    </source>
</evidence>
<dbReference type="SUPFAM" id="SSF56112">
    <property type="entry name" value="Protein kinase-like (PK-like)"/>
    <property type="match status" value="1"/>
</dbReference>
<organism evidence="2 3">
    <name type="scientific">Tilletia controversa</name>
    <name type="common">dwarf bunt fungus</name>
    <dbReference type="NCBI Taxonomy" id="13291"/>
    <lineage>
        <taxon>Eukaryota</taxon>
        <taxon>Fungi</taxon>
        <taxon>Dikarya</taxon>
        <taxon>Basidiomycota</taxon>
        <taxon>Ustilaginomycotina</taxon>
        <taxon>Exobasidiomycetes</taxon>
        <taxon>Tilletiales</taxon>
        <taxon>Tilletiaceae</taxon>
        <taxon>Tilletia</taxon>
    </lineage>
</organism>
<gene>
    <name evidence="2" type="ORF">A4X06_0g2830</name>
</gene>
<proteinExistence type="predicted"/>
<accession>A0A8X7MWY1</accession>
<dbReference type="InterPro" id="IPR051681">
    <property type="entry name" value="Ser/Thr_Kinases-Pseudokinases"/>
</dbReference>
<dbReference type="Gene3D" id="1.10.510.10">
    <property type="entry name" value="Transferase(Phosphotransferase) domain 1"/>
    <property type="match status" value="1"/>
</dbReference>
<dbReference type="EMBL" id="LWDE02000236">
    <property type="protein sequence ID" value="KAE8251042.1"/>
    <property type="molecule type" value="Genomic_DNA"/>
</dbReference>
<name>A0A8X7MWY1_9BASI</name>